<dbReference type="GO" id="GO:0004386">
    <property type="term" value="F:helicase activity"/>
    <property type="evidence" value="ECO:0007669"/>
    <property type="project" value="UniProtKB-KW"/>
</dbReference>
<accession>A0A7C5QAR0</accession>
<dbReference type="InterPro" id="IPR047717">
    <property type="entry name" value="CC_star_Cory"/>
</dbReference>
<dbReference type="Proteomes" id="UP000885792">
    <property type="component" value="Unassembled WGS sequence"/>
</dbReference>
<proteinExistence type="predicted"/>
<organism evidence="1">
    <name type="scientific">Aquifex aeolicus</name>
    <dbReference type="NCBI Taxonomy" id="63363"/>
    <lineage>
        <taxon>Bacteria</taxon>
        <taxon>Pseudomonadati</taxon>
        <taxon>Aquificota</taxon>
        <taxon>Aquificia</taxon>
        <taxon>Aquificales</taxon>
        <taxon>Aquificaceae</taxon>
        <taxon>Aquifex</taxon>
    </lineage>
</organism>
<keyword evidence="1" id="KW-0547">Nucleotide-binding</keyword>
<dbReference type="AlphaFoldDB" id="A0A7C5QAR0"/>
<gene>
    <name evidence="1" type="ORF">ENJ61_08975</name>
</gene>
<dbReference type="EMBL" id="DRNB01000337">
    <property type="protein sequence ID" value="HHJ65019.1"/>
    <property type="molecule type" value="Genomic_DNA"/>
</dbReference>
<sequence length="80" mass="9498">MNPGDILREIYRLKIGQGFSRSAEELEGFFLLLVFSEFYGLPNPLGLYLLEAYPLLMEEFHRWHLRMGMRSSPLEWIRCC</sequence>
<name>A0A7C5QAR0_AQUAO</name>
<protein>
    <submittedName>
        <fullName evidence="1">DNA helicase</fullName>
    </submittedName>
</protein>
<dbReference type="InterPro" id="IPR058303">
    <property type="entry name" value="DUF7990"/>
</dbReference>
<keyword evidence="1" id="KW-0378">Hydrolase</keyword>
<reference evidence="1" key="1">
    <citation type="journal article" date="2020" name="mSystems">
        <title>Genome- and Community-Level Interaction Insights into Carbon Utilization and Element Cycling Functions of Hydrothermarchaeota in Hydrothermal Sediment.</title>
        <authorList>
            <person name="Zhou Z."/>
            <person name="Liu Y."/>
            <person name="Xu W."/>
            <person name="Pan J."/>
            <person name="Luo Z.H."/>
            <person name="Li M."/>
        </authorList>
    </citation>
    <scope>NUCLEOTIDE SEQUENCE [LARGE SCALE GENOMIC DNA]</scope>
    <source>
        <strain evidence="1">HyVt-501</strain>
    </source>
</reference>
<comment type="caution">
    <text evidence="1">The sequence shown here is derived from an EMBL/GenBank/DDBJ whole genome shotgun (WGS) entry which is preliminary data.</text>
</comment>
<keyword evidence="1" id="KW-0347">Helicase</keyword>
<dbReference type="NCBIfam" id="NF041419">
    <property type="entry name" value="CC_star_Cory"/>
    <property type="match status" value="1"/>
</dbReference>
<dbReference type="Pfam" id="PF25952">
    <property type="entry name" value="DUF7990"/>
    <property type="match status" value="1"/>
</dbReference>
<keyword evidence="1" id="KW-0067">ATP-binding</keyword>
<evidence type="ECO:0000313" key="1">
    <source>
        <dbReference type="EMBL" id="HHJ65019.1"/>
    </source>
</evidence>